<keyword evidence="1" id="KW-0472">Membrane</keyword>
<feature type="transmembrane region" description="Helical" evidence="1">
    <location>
        <begin position="24"/>
        <end position="48"/>
    </location>
</feature>
<feature type="transmembrane region" description="Helical" evidence="1">
    <location>
        <begin position="122"/>
        <end position="142"/>
    </location>
</feature>
<proteinExistence type="predicted"/>
<dbReference type="AlphaFoldDB" id="A0A330L8Z2"/>
<sequence>MPKLITVQRPEQVTKHAHDYIKTYILIPSGLVGLVSMLGGVAGLGYQLFATDQYTWGTFLQSTGLIALGTALGFAQSRYHWYLLQSFPEVLAARIRVATAKQSKKGAKAPEPAALEHPGRSLIPMAYMLGTGVMLGGSWLAISIGQVSMVPAILLPWAGFYWARLFFWRGRV</sequence>
<organism evidence="2 3">
    <name type="scientific">Nitrospira lenta</name>
    <dbReference type="NCBI Taxonomy" id="1436998"/>
    <lineage>
        <taxon>Bacteria</taxon>
        <taxon>Pseudomonadati</taxon>
        <taxon>Nitrospirota</taxon>
        <taxon>Nitrospiria</taxon>
        <taxon>Nitrospirales</taxon>
        <taxon>Nitrospiraceae</taxon>
        <taxon>Nitrospira</taxon>
    </lineage>
</organism>
<name>A0A330L8Z2_9BACT</name>
<dbReference type="RefSeq" id="WP_121990615.1">
    <property type="nucleotide sequence ID" value="NZ_OUNR01000020.1"/>
</dbReference>
<keyword evidence="3" id="KW-1185">Reference proteome</keyword>
<evidence type="ECO:0000313" key="3">
    <source>
        <dbReference type="Proteomes" id="UP000248168"/>
    </source>
</evidence>
<dbReference type="OrthoDB" id="9788283at2"/>
<gene>
    <name evidence="2" type="ORF">NITLEN_70045</name>
</gene>
<evidence type="ECO:0000313" key="2">
    <source>
        <dbReference type="EMBL" id="SPP66455.1"/>
    </source>
</evidence>
<dbReference type="InParanoid" id="A0A330L8Z2"/>
<dbReference type="Proteomes" id="UP000248168">
    <property type="component" value="Unassembled WGS sequence"/>
</dbReference>
<dbReference type="EMBL" id="OUNR01000020">
    <property type="protein sequence ID" value="SPP66455.1"/>
    <property type="molecule type" value="Genomic_DNA"/>
</dbReference>
<feature type="transmembrane region" description="Helical" evidence="1">
    <location>
        <begin position="148"/>
        <end position="167"/>
    </location>
</feature>
<feature type="transmembrane region" description="Helical" evidence="1">
    <location>
        <begin position="54"/>
        <end position="75"/>
    </location>
</feature>
<keyword evidence="1" id="KW-0812">Transmembrane</keyword>
<keyword evidence="1" id="KW-1133">Transmembrane helix</keyword>
<evidence type="ECO:0000256" key="1">
    <source>
        <dbReference type="SAM" id="Phobius"/>
    </source>
</evidence>
<accession>A0A330L8Z2</accession>
<protein>
    <submittedName>
        <fullName evidence="2">Uncharacterized protein</fullName>
    </submittedName>
</protein>
<reference evidence="3" key="1">
    <citation type="submission" date="2018-04" db="EMBL/GenBank/DDBJ databases">
        <authorList>
            <person name="Lucker S."/>
            <person name="Sakoula D."/>
        </authorList>
    </citation>
    <scope>NUCLEOTIDE SEQUENCE [LARGE SCALE GENOMIC DNA]</scope>
</reference>